<dbReference type="Gene3D" id="1.10.10.60">
    <property type="entry name" value="Homeodomain-like"/>
    <property type="match status" value="2"/>
</dbReference>
<dbReference type="SMART" id="SM00342">
    <property type="entry name" value="HTH_ARAC"/>
    <property type="match status" value="1"/>
</dbReference>
<keyword evidence="2" id="KW-0238">DNA-binding</keyword>
<dbReference type="InterPro" id="IPR009057">
    <property type="entry name" value="Homeodomain-like_sf"/>
</dbReference>
<dbReference type="Gene3D" id="3.40.50.2300">
    <property type="match status" value="1"/>
</dbReference>
<dbReference type="SMART" id="SM00448">
    <property type="entry name" value="REC"/>
    <property type="match status" value="1"/>
</dbReference>
<dbReference type="Proteomes" id="UP000277864">
    <property type="component" value="Unassembled WGS sequence"/>
</dbReference>
<dbReference type="SUPFAM" id="SSF46689">
    <property type="entry name" value="Homeodomain-like"/>
    <property type="match status" value="1"/>
</dbReference>
<dbReference type="CDD" id="cd17536">
    <property type="entry name" value="REC_YesN-like"/>
    <property type="match status" value="1"/>
</dbReference>
<sequence length="470" mass="54842">MLRVMLVDDEYMILEGLKKIIKWQQLGLEVVQTFFTAEEALAYLKDHTVDIILSDILFAGGMTGLDFLETVKKDYPYIAFILLSGHREFDYAKRAVAAGASDYLVKPVDKKELEKTLIRTKEEHVQLLEKEQQRKSDLFYTWLSGTMSDEDLFTYLFRKEKAKWLPVIWRTTGTVVLPVSADYVAIPTKNQTIFLMCRATEWAKVRQLLRSYEKKPQAIVGEVFEDGKGLKTSFDALELALDTYLFYRKEDVQPLSSFEQDTPTTKIETLVEQMTKVKSSQELHEALTTAYELYVTYLVHPELVKHYTLRLELALEEKNAKEGGHVSEKRYWQIHQLNKIEDVATYFQILEKNYQFILSVQSYSLLTQQTLKLLNERYQENLLLKDIAETLHVNPMYLGQVLKKETGHTFSELINGVRIEKSKVLLCETDQSIQEVALAVGYEPPYYYRVFKRFTEMSPKEFREAYLNHK</sequence>
<feature type="modified residue" description="4-aspartylphosphate" evidence="4">
    <location>
        <position position="55"/>
    </location>
</feature>
<protein>
    <recommendedName>
        <fullName evidence="9">DNA-binding response regulator</fullName>
    </recommendedName>
</protein>
<dbReference type="Pfam" id="PF00072">
    <property type="entry name" value="Response_reg"/>
    <property type="match status" value="1"/>
</dbReference>
<dbReference type="GO" id="GO:0000160">
    <property type="term" value="P:phosphorelay signal transduction system"/>
    <property type="evidence" value="ECO:0007669"/>
    <property type="project" value="InterPro"/>
</dbReference>
<evidence type="ECO:0000256" key="1">
    <source>
        <dbReference type="ARBA" id="ARBA00023015"/>
    </source>
</evidence>
<evidence type="ECO:0000259" key="5">
    <source>
        <dbReference type="PROSITE" id="PS01124"/>
    </source>
</evidence>
<evidence type="ECO:0000259" key="6">
    <source>
        <dbReference type="PROSITE" id="PS50110"/>
    </source>
</evidence>
<dbReference type="SUPFAM" id="SSF52172">
    <property type="entry name" value="CheY-like"/>
    <property type="match status" value="1"/>
</dbReference>
<accession>A0A3R9YJ13</accession>
<reference evidence="7 8" key="1">
    <citation type="submission" date="2018-03" db="EMBL/GenBank/DDBJ databases">
        <authorList>
            <person name="Gulvik C.A."/>
        </authorList>
    </citation>
    <scope>NUCLEOTIDE SEQUENCE [LARGE SCALE GENOMIC DNA]</scope>
    <source>
        <strain evidence="7 8">JCM 31581</strain>
    </source>
</reference>
<comment type="caution">
    <text evidence="7">The sequence shown here is derived from an EMBL/GenBank/DDBJ whole genome shotgun (WGS) entry which is preliminary data.</text>
</comment>
<dbReference type="AlphaFoldDB" id="A0A3R9YJ13"/>
<keyword evidence="8" id="KW-1185">Reference proteome</keyword>
<keyword evidence="3" id="KW-0804">Transcription</keyword>
<dbReference type="PROSITE" id="PS50110">
    <property type="entry name" value="RESPONSE_REGULATORY"/>
    <property type="match status" value="1"/>
</dbReference>
<proteinExistence type="predicted"/>
<keyword evidence="1" id="KW-0805">Transcription regulation</keyword>
<dbReference type="InterPro" id="IPR018060">
    <property type="entry name" value="HTH_AraC"/>
</dbReference>
<dbReference type="PROSITE" id="PS01124">
    <property type="entry name" value="HTH_ARAC_FAMILY_2"/>
    <property type="match status" value="1"/>
</dbReference>
<evidence type="ECO:0008006" key="9">
    <source>
        <dbReference type="Google" id="ProtNLM"/>
    </source>
</evidence>
<dbReference type="InterPro" id="IPR018062">
    <property type="entry name" value="HTH_AraC-typ_CS"/>
</dbReference>
<dbReference type="OrthoDB" id="342399at2"/>
<dbReference type="EMBL" id="PXZH01000005">
    <property type="protein sequence ID" value="RST88865.1"/>
    <property type="molecule type" value="Genomic_DNA"/>
</dbReference>
<dbReference type="PROSITE" id="PS00041">
    <property type="entry name" value="HTH_ARAC_FAMILY_1"/>
    <property type="match status" value="1"/>
</dbReference>
<dbReference type="InterPro" id="IPR001789">
    <property type="entry name" value="Sig_transdc_resp-reg_receiver"/>
</dbReference>
<dbReference type="InterPro" id="IPR011006">
    <property type="entry name" value="CheY-like_superfamily"/>
</dbReference>
<evidence type="ECO:0000313" key="7">
    <source>
        <dbReference type="EMBL" id="RST88865.1"/>
    </source>
</evidence>
<name>A0A3R9YJ13_9ENTE</name>
<gene>
    <name evidence="7" type="ORF">C7P63_08570</name>
</gene>
<evidence type="ECO:0000256" key="3">
    <source>
        <dbReference type="ARBA" id="ARBA00023163"/>
    </source>
</evidence>
<evidence type="ECO:0000256" key="4">
    <source>
        <dbReference type="PROSITE-ProRule" id="PRU00169"/>
    </source>
</evidence>
<evidence type="ECO:0000256" key="2">
    <source>
        <dbReference type="ARBA" id="ARBA00023125"/>
    </source>
</evidence>
<evidence type="ECO:0000313" key="8">
    <source>
        <dbReference type="Proteomes" id="UP000277864"/>
    </source>
</evidence>
<feature type="domain" description="Response regulatory" evidence="6">
    <location>
        <begin position="3"/>
        <end position="121"/>
    </location>
</feature>
<feature type="domain" description="HTH araC/xylS-type" evidence="5">
    <location>
        <begin position="368"/>
        <end position="465"/>
    </location>
</feature>
<dbReference type="PANTHER" id="PTHR43280:SF28">
    <property type="entry name" value="HTH-TYPE TRANSCRIPTIONAL ACTIVATOR RHAS"/>
    <property type="match status" value="1"/>
</dbReference>
<organism evidence="7 8">
    <name type="scientific">Vagococcus humatus</name>
    <dbReference type="NCBI Taxonomy" id="1889241"/>
    <lineage>
        <taxon>Bacteria</taxon>
        <taxon>Bacillati</taxon>
        <taxon>Bacillota</taxon>
        <taxon>Bacilli</taxon>
        <taxon>Lactobacillales</taxon>
        <taxon>Enterococcaceae</taxon>
        <taxon>Vagococcus</taxon>
    </lineage>
</organism>
<dbReference type="Pfam" id="PF12833">
    <property type="entry name" value="HTH_18"/>
    <property type="match status" value="1"/>
</dbReference>
<dbReference type="PANTHER" id="PTHR43280">
    <property type="entry name" value="ARAC-FAMILY TRANSCRIPTIONAL REGULATOR"/>
    <property type="match status" value="1"/>
</dbReference>
<dbReference type="RefSeq" id="WP_125943744.1">
    <property type="nucleotide sequence ID" value="NZ_PXZH01000005.1"/>
</dbReference>
<dbReference type="GO" id="GO:0003700">
    <property type="term" value="F:DNA-binding transcription factor activity"/>
    <property type="evidence" value="ECO:0007669"/>
    <property type="project" value="InterPro"/>
</dbReference>
<dbReference type="GO" id="GO:0043565">
    <property type="term" value="F:sequence-specific DNA binding"/>
    <property type="evidence" value="ECO:0007669"/>
    <property type="project" value="InterPro"/>
</dbReference>
<keyword evidence="4" id="KW-0597">Phosphoprotein</keyword>